<organism evidence="1">
    <name type="scientific">Schistocephalus solidus</name>
    <name type="common">Tapeworm</name>
    <dbReference type="NCBI Taxonomy" id="70667"/>
    <lineage>
        <taxon>Eukaryota</taxon>
        <taxon>Metazoa</taxon>
        <taxon>Spiralia</taxon>
        <taxon>Lophotrochozoa</taxon>
        <taxon>Platyhelminthes</taxon>
        <taxon>Cestoda</taxon>
        <taxon>Eucestoda</taxon>
        <taxon>Diphyllobothriidea</taxon>
        <taxon>Diphyllobothriidae</taxon>
        <taxon>Schistocephalus</taxon>
    </lineage>
</organism>
<reference evidence="1" key="1">
    <citation type="submission" date="2016-01" db="EMBL/GenBank/DDBJ databases">
        <title>Reference transcriptome for the parasite Schistocephalus solidus: insights into the molecular evolution of parasitism.</title>
        <authorList>
            <person name="Hebert F.O."/>
            <person name="Grambauer S."/>
            <person name="Barber I."/>
            <person name="Landry C.R."/>
            <person name="Aubin-Horth N."/>
        </authorList>
    </citation>
    <scope>NUCLEOTIDE SEQUENCE</scope>
</reference>
<evidence type="ECO:0000313" key="1">
    <source>
        <dbReference type="EMBL" id="JAP42758.1"/>
    </source>
</evidence>
<dbReference type="EMBL" id="GEEE01020467">
    <property type="protein sequence ID" value="JAP42758.1"/>
    <property type="molecule type" value="Transcribed_RNA"/>
</dbReference>
<protein>
    <submittedName>
        <fullName evidence="1">Uncharacterized protein</fullName>
    </submittedName>
</protein>
<gene>
    <name evidence="1" type="ORF">TR165197</name>
</gene>
<dbReference type="AlphaFoldDB" id="A0A0X3NT41"/>
<sequence>MAVVHGLMLETFFYNDADHTCTTRPTRCQEPNRIKGGTKKLGPLIIFHKMYLHKNLHQKTIEKDQAKRVTIGYQFQNFKANQEEKSKKYKNGKCTVCRRAIKTSPCTNLSHPGESS</sequence>
<accession>A0A0X3NT41</accession>
<proteinExistence type="predicted"/>
<name>A0A0X3NT41_SCHSO</name>